<dbReference type="RefSeq" id="WP_186888153.1">
    <property type="nucleotide sequence ID" value="NZ_JACONZ010000003.1"/>
</dbReference>
<dbReference type="CDD" id="cd19067">
    <property type="entry name" value="PfuEndoQ-like"/>
    <property type="match status" value="1"/>
</dbReference>
<dbReference type="GO" id="GO:0005524">
    <property type="term" value="F:ATP binding"/>
    <property type="evidence" value="ECO:0007669"/>
    <property type="project" value="UniProtKB-UniRule"/>
</dbReference>
<feature type="binding site" evidence="5">
    <location>
        <begin position="480"/>
        <end position="487"/>
    </location>
    <ligand>
        <name>ATP</name>
        <dbReference type="ChEBI" id="CHEBI:30616"/>
    </ligand>
</feature>
<dbReference type="Gene3D" id="1.10.486.10">
    <property type="entry name" value="PCRA, domain 4"/>
    <property type="match status" value="2"/>
</dbReference>
<dbReference type="InterPro" id="IPR027417">
    <property type="entry name" value="P-loop_NTPase"/>
</dbReference>
<dbReference type="AlphaFoldDB" id="A0A923I7N1"/>
<evidence type="ECO:0000259" key="6">
    <source>
        <dbReference type="PROSITE" id="PS51198"/>
    </source>
</evidence>
<feature type="domain" description="UvrD-like helicase C-terminal" evidence="7">
    <location>
        <begin position="723"/>
        <end position="998"/>
    </location>
</feature>
<keyword evidence="2 5" id="KW-0378">Hydrolase</keyword>
<keyword evidence="9" id="KW-1185">Reference proteome</keyword>
<keyword evidence="1 5" id="KW-0547">Nucleotide-binding</keyword>
<evidence type="ECO:0000256" key="2">
    <source>
        <dbReference type="ARBA" id="ARBA00022801"/>
    </source>
</evidence>
<dbReference type="PROSITE" id="PS51217">
    <property type="entry name" value="UVRD_HELICASE_CTER"/>
    <property type="match status" value="1"/>
</dbReference>
<dbReference type="InterPro" id="IPR013986">
    <property type="entry name" value="DExx_box_DNA_helicase_dom_sf"/>
</dbReference>
<evidence type="ECO:0000256" key="4">
    <source>
        <dbReference type="ARBA" id="ARBA00022840"/>
    </source>
</evidence>
<dbReference type="CDD" id="cd17932">
    <property type="entry name" value="DEXQc_UvrD"/>
    <property type="match status" value="1"/>
</dbReference>
<evidence type="ECO:0000259" key="7">
    <source>
        <dbReference type="PROSITE" id="PS51217"/>
    </source>
</evidence>
<organism evidence="8 9">
    <name type="scientific">Anaerofilum hominis</name>
    <dbReference type="NCBI Taxonomy" id="2763016"/>
    <lineage>
        <taxon>Bacteria</taxon>
        <taxon>Bacillati</taxon>
        <taxon>Bacillota</taxon>
        <taxon>Clostridia</taxon>
        <taxon>Eubacteriales</taxon>
        <taxon>Oscillospiraceae</taxon>
        <taxon>Anaerofilum</taxon>
    </lineage>
</organism>
<sequence>MFIADLHIHSHYSRATSRDCTPEMLDLWARRKGIDLVGTGDFTHPAWREELAGRLAPDGDGFYRLRPELCRRDRSSAAAPDPRFVVTGEISSIYKKNGRVRKVHNLILLPSLEAAATLSARLEALGCNLHSDGRPILGLDSRDLLELTLDVCPNAVFIPAHIWTPHFSLFGAFSGFDTIEECFEDLTPQIHALETGLSSDPPMNWRLSALDRYFLVSNSDAHSPAKLGREANLFDAELCWQGFSQALSGKGAGPAGTIEFFPEEGKYHFDGHRSCGLRLTPTEAEAAGGVCPVCGRKITTGVLHRVEQLADRGEEFRRPGAAPFERIVPLPEIIGASVGRSAAGAAVGQAYEAMLAQLGPEFAILRELPLEDIRRVAGPCVAEGVRRVRAGELRWEPGFDGEYGRVEILSRDEIGAFSGQLSFDAPAPVILPRAAAPAAKRPPRAPAKAGKAAAAPAAEAFNEAQRRAIEDDAPAVAVIAGPGAGKTRTLVGRIAHLIEACGASPASITAVTFTNKAAAELRGRLEQRLGKRRCKGLTVGTFHAIALRQLTACRGPLSLIDAPEAERIARELLGQSGAHGSAKKFLAWVSQVKNGRAAREDGAFPAAAFDAYAAQLAALGACDFDDLLLGAIQLFEGAEEKDCAPLRAALCHLLVDEFQDIDPLQYRLVRAWSRSSDSVFVIGDPDQSIYRFRGAEPACFSRFFSDYGVKAPLHLGHNYRSSPQILACAAAAIAPNPAPEGGRALAPMRPDGPAVRLLTAPDELAQAIFVAKEIARMAGGVDMLGAHAAKGRREQAAVSGFSEIAVLCRTHRQLERLEYALSTDGIPYVVTGREPYLEDPAVRGTLGFFRALLYPGCLTGLAACLTGALGCPPETARQIVHAAAETAPGPDTLTGLLDALPPALRELEAVRALCLLAQDYAPRTAERPQKLLESWLAGAGLPLSPPLDRLLSAAASAIDLGAFLQNLQLGEEGDLDRPGARVYPTDAVQLMTLHAAKGLEFPVVFLCGLSAGVLPYDAPGRPADTEEERRLFYVGITRAERELVLLAPGEPSPFVADLAAVPLQRGSVLEGRHTAQGKQLSLFEL</sequence>
<dbReference type="InterPro" id="IPR014017">
    <property type="entry name" value="DNA_helicase_UvrD-like_C"/>
</dbReference>
<evidence type="ECO:0000313" key="9">
    <source>
        <dbReference type="Proteomes" id="UP000659630"/>
    </source>
</evidence>
<dbReference type="Proteomes" id="UP000659630">
    <property type="component" value="Unassembled WGS sequence"/>
</dbReference>
<dbReference type="SUPFAM" id="SSF89550">
    <property type="entry name" value="PHP domain-like"/>
    <property type="match status" value="1"/>
</dbReference>
<dbReference type="PANTHER" id="PTHR40084">
    <property type="entry name" value="PHOSPHOHYDROLASE, PHP FAMILY"/>
    <property type="match status" value="1"/>
</dbReference>
<name>A0A923I7N1_9FIRM</name>
<dbReference type="Gene3D" id="1.10.10.160">
    <property type="match status" value="1"/>
</dbReference>
<dbReference type="CDD" id="cd18807">
    <property type="entry name" value="SF1_C_UvrD"/>
    <property type="match status" value="1"/>
</dbReference>
<dbReference type="Pfam" id="PF00580">
    <property type="entry name" value="UvrD-helicase"/>
    <property type="match status" value="1"/>
</dbReference>
<evidence type="ECO:0000256" key="5">
    <source>
        <dbReference type="PROSITE-ProRule" id="PRU00560"/>
    </source>
</evidence>
<proteinExistence type="predicted"/>
<dbReference type="Gene3D" id="3.40.50.300">
    <property type="entry name" value="P-loop containing nucleotide triphosphate hydrolases"/>
    <property type="match status" value="3"/>
</dbReference>
<comment type="caution">
    <text evidence="8">The sequence shown here is derived from an EMBL/GenBank/DDBJ whole genome shotgun (WGS) entry which is preliminary data.</text>
</comment>
<dbReference type="GO" id="GO:0004386">
    <property type="term" value="F:helicase activity"/>
    <property type="evidence" value="ECO:0007669"/>
    <property type="project" value="UniProtKB-UniRule"/>
</dbReference>
<dbReference type="PROSITE" id="PS51198">
    <property type="entry name" value="UVRD_HELICASE_ATP_BIND"/>
    <property type="match status" value="1"/>
</dbReference>
<dbReference type="SUPFAM" id="SSF52540">
    <property type="entry name" value="P-loop containing nucleoside triphosphate hydrolases"/>
    <property type="match status" value="1"/>
</dbReference>
<feature type="domain" description="UvrD-like helicase ATP-binding" evidence="6">
    <location>
        <begin position="459"/>
        <end position="722"/>
    </location>
</feature>
<dbReference type="PANTHER" id="PTHR40084:SF1">
    <property type="entry name" value="PHOSPHOTRANSFERASE"/>
    <property type="match status" value="1"/>
</dbReference>
<dbReference type="InterPro" id="IPR014016">
    <property type="entry name" value="UvrD-like_ATP-bd"/>
</dbReference>
<evidence type="ECO:0000313" key="8">
    <source>
        <dbReference type="EMBL" id="MBC5581791.1"/>
    </source>
</evidence>
<keyword evidence="4 5" id="KW-0067">ATP-binding</keyword>
<accession>A0A923I7N1</accession>
<keyword evidence="3 5" id="KW-0347">Helicase</keyword>
<evidence type="ECO:0000256" key="3">
    <source>
        <dbReference type="ARBA" id="ARBA00022806"/>
    </source>
</evidence>
<dbReference type="GO" id="GO:0016787">
    <property type="term" value="F:hydrolase activity"/>
    <property type="evidence" value="ECO:0007669"/>
    <property type="project" value="UniProtKB-UniRule"/>
</dbReference>
<dbReference type="Pfam" id="PF13361">
    <property type="entry name" value="UvrD_C"/>
    <property type="match status" value="2"/>
</dbReference>
<dbReference type="Gene3D" id="3.20.20.140">
    <property type="entry name" value="Metal-dependent hydrolases"/>
    <property type="match status" value="1"/>
</dbReference>
<gene>
    <name evidence="8" type="ORF">H8S23_09755</name>
</gene>
<reference evidence="8" key="1">
    <citation type="submission" date="2020-08" db="EMBL/GenBank/DDBJ databases">
        <title>Genome public.</title>
        <authorList>
            <person name="Liu C."/>
            <person name="Sun Q."/>
        </authorList>
    </citation>
    <scope>NUCLEOTIDE SEQUENCE</scope>
    <source>
        <strain evidence="8">BX8</strain>
    </source>
</reference>
<protein>
    <submittedName>
        <fullName evidence="8">UvrD-helicase domain-containing protein</fullName>
    </submittedName>
</protein>
<evidence type="ECO:0000256" key="1">
    <source>
        <dbReference type="ARBA" id="ARBA00022741"/>
    </source>
</evidence>
<dbReference type="InterPro" id="IPR016195">
    <property type="entry name" value="Pol/histidinol_Pase-like"/>
</dbReference>
<dbReference type="EMBL" id="JACONZ010000003">
    <property type="protein sequence ID" value="MBC5581791.1"/>
    <property type="molecule type" value="Genomic_DNA"/>
</dbReference>